<feature type="transmembrane region" description="Helical" evidence="3">
    <location>
        <begin position="433"/>
        <end position="453"/>
    </location>
</feature>
<keyword evidence="1" id="KW-0813">Transport</keyword>
<evidence type="ECO:0000256" key="3">
    <source>
        <dbReference type="SAM" id="Phobius"/>
    </source>
</evidence>
<reference evidence="4 5" key="1">
    <citation type="submission" date="2016-09" db="EMBL/GenBank/DDBJ databases">
        <title>Rhizobium oryziradicis sp. nov., isolated from the root of rice.</title>
        <authorList>
            <person name="Zhao J."/>
            <person name="Zhang X."/>
        </authorList>
    </citation>
    <scope>NUCLEOTIDE SEQUENCE [LARGE SCALE GENOMIC DNA]</scope>
    <source>
        <strain evidence="4 5">N19</strain>
    </source>
</reference>
<feature type="transmembrane region" description="Helical" evidence="3">
    <location>
        <begin position="123"/>
        <end position="144"/>
    </location>
</feature>
<feature type="compositionally biased region" description="Polar residues" evidence="2">
    <location>
        <begin position="1"/>
        <end position="21"/>
    </location>
</feature>
<dbReference type="EMBL" id="MKIM01000024">
    <property type="protein sequence ID" value="OLP45787.1"/>
    <property type="molecule type" value="Genomic_DNA"/>
</dbReference>
<sequence>MSSLPNSDHNTNGQPSSTPDASATGWREKWWRIVDMKVGVIPVPIYILLFLLIVAFTLTGKVPSDLTMSIAILSFGGFFFMQLGRWLPWLGLMGGAAIMCFVVPSAMVFYGIIPPPVAQAIDVFVKSSNFLYLYIAAIIVGSILSMDRTVLIAGFLKIFVPLAISSITAMVVGTLIGMAMGMTFQRSLFFTVLPIMAGGLGEGAIPLSMGYSGVLSQPQTEIFAQIIPVVMLGSFTAVVVCGLLNVLGKRYPTLTGEGRLQAGLLNVDINRKTAAPEPIDRAMIATAGVTIVSFYLVGVLAQRLFDFPAPITMLFLIVAAKLAQLISPSLEDGGREVYAFFSRIVTWPLLFAMGISYTPWQSFVSAFTLQTVVTVVATVLTLIGTGFVTARLVKMFPIDVAVVVGCHSGQGGTGDIAILTAANRMSLMPFSQIATRIGGAITVTCAILAFQHLV</sequence>
<feature type="transmembrane region" description="Helical" evidence="3">
    <location>
        <begin position="188"/>
        <end position="210"/>
    </location>
</feature>
<dbReference type="InterPro" id="IPR004679">
    <property type="entry name" value="2-OHcarboxylate_transport"/>
</dbReference>
<comment type="caution">
    <text evidence="4">The sequence shown here is derived from an EMBL/GenBank/DDBJ whole genome shotgun (WGS) entry which is preliminary data.</text>
</comment>
<feature type="transmembrane region" description="Helical" evidence="3">
    <location>
        <begin position="89"/>
        <end position="111"/>
    </location>
</feature>
<evidence type="ECO:0000313" key="5">
    <source>
        <dbReference type="Proteomes" id="UP000186894"/>
    </source>
</evidence>
<dbReference type="AlphaFoldDB" id="A0A1Q8ZUW8"/>
<dbReference type="PANTHER" id="PTHR40033:SF1">
    <property type="entry name" value="CITRATE-SODIUM SYMPORTER"/>
    <property type="match status" value="1"/>
</dbReference>
<feature type="transmembrane region" description="Helical" evidence="3">
    <location>
        <begin position="307"/>
        <end position="326"/>
    </location>
</feature>
<evidence type="ECO:0000256" key="2">
    <source>
        <dbReference type="SAM" id="MobiDB-lite"/>
    </source>
</evidence>
<feature type="transmembrane region" description="Helical" evidence="3">
    <location>
        <begin position="282"/>
        <end position="301"/>
    </location>
</feature>
<dbReference type="Proteomes" id="UP000186894">
    <property type="component" value="Unassembled WGS sequence"/>
</dbReference>
<feature type="region of interest" description="Disordered" evidence="2">
    <location>
        <begin position="1"/>
        <end position="23"/>
    </location>
</feature>
<feature type="transmembrane region" description="Helical" evidence="3">
    <location>
        <begin position="150"/>
        <end position="176"/>
    </location>
</feature>
<dbReference type="GO" id="GO:0005886">
    <property type="term" value="C:plasma membrane"/>
    <property type="evidence" value="ECO:0007669"/>
    <property type="project" value="UniProtKB-UniRule"/>
</dbReference>
<feature type="transmembrane region" description="Helical" evidence="3">
    <location>
        <begin position="39"/>
        <end position="59"/>
    </location>
</feature>
<feature type="transmembrane region" description="Helical" evidence="3">
    <location>
        <begin position="338"/>
        <end position="357"/>
    </location>
</feature>
<dbReference type="GO" id="GO:0008514">
    <property type="term" value="F:organic anion transmembrane transporter activity"/>
    <property type="evidence" value="ECO:0007669"/>
    <property type="project" value="InterPro"/>
</dbReference>
<dbReference type="OrthoDB" id="8584824at2"/>
<feature type="transmembrane region" description="Helical" evidence="3">
    <location>
        <begin position="222"/>
        <end position="247"/>
    </location>
</feature>
<evidence type="ECO:0000256" key="1">
    <source>
        <dbReference type="PIRNR" id="PIRNR005348"/>
    </source>
</evidence>
<name>A0A1Q8ZUW8_9HYPH</name>
<proteinExistence type="inferred from homology"/>
<keyword evidence="1" id="KW-0769">Symport</keyword>
<protein>
    <submittedName>
        <fullName evidence="4">Malate permease</fullName>
    </submittedName>
</protein>
<dbReference type="PIRSF" id="PIRSF005348">
    <property type="entry name" value="YxkH"/>
    <property type="match status" value="1"/>
</dbReference>
<dbReference type="GO" id="GO:0015293">
    <property type="term" value="F:symporter activity"/>
    <property type="evidence" value="ECO:0007669"/>
    <property type="project" value="UniProtKB-UniRule"/>
</dbReference>
<dbReference type="Pfam" id="PF03390">
    <property type="entry name" value="2HCT"/>
    <property type="match status" value="1"/>
</dbReference>
<gene>
    <name evidence="4" type="ORF">BJF95_11780</name>
</gene>
<keyword evidence="1 3" id="KW-0472">Membrane</keyword>
<dbReference type="RefSeq" id="WP_075638790.1">
    <property type="nucleotide sequence ID" value="NZ_MKIM01000024.1"/>
</dbReference>
<organism evidence="4 5">
    <name type="scientific">Rhizobium oryziradicis</name>
    <dbReference type="NCBI Taxonomy" id="1867956"/>
    <lineage>
        <taxon>Bacteria</taxon>
        <taxon>Pseudomonadati</taxon>
        <taxon>Pseudomonadota</taxon>
        <taxon>Alphaproteobacteria</taxon>
        <taxon>Hyphomicrobiales</taxon>
        <taxon>Rhizobiaceae</taxon>
        <taxon>Rhizobium/Agrobacterium group</taxon>
        <taxon>Rhizobium</taxon>
    </lineage>
</organism>
<keyword evidence="3" id="KW-1133">Transmembrane helix</keyword>
<dbReference type="STRING" id="1867956.BJF95_11780"/>
<comment type="similarity">
    <text evidence="1">Belongs to the 2-hydroxycarboxylate transporter (2-HCT) (TC 2.A.24) family.</text>
</comment>
<dbReference type="PANTHER" id="PTHR40033">
    <property type="entry name" value="NA(+)-MALATE SYMPORTER"/>
    <property type="match status" value="1"/>
</dbReference>
<evidence type="ECO:0000313" key="4">
    <source>
        <dbReference type="EMBL" id="OLP45787.1"/>
    </source>
</evidence>
<accession>A0A1Q8ZUW8</accession>
<keyword evidence="3" id="KW-0812">Transmembrane</keyword>
<keyword evidence="5" id="KW-1185">Reference proteome</keyword>
<feature type="transmembrane region" description="Helical" evidence="3">
    <location>
        <begin position="363"/>
        <end position="388"/>
    </location>
</feature>